<reference evidence="2" key="1">
    <citation type="submission" date="2017-08" db="EMBL/GenBank/DDBJ databases">
        <authorList>
            <person name="Varghese N."/>
            <person name="Submissions S."/>
        </authorList>
    </citation>
    <scope>NUCLEOTIDE SEQUENCE [LARGE SCALE GENOMIC DNA]</scope>
    <source>
        <strain evidence="2">JC22</strain>
    </source>
</reference>
<dbReference type="OrthoDB" id="2973180at2"/>
<accession>A0A285R9L5</accession>
<dbReference type="Proteomes" id="UP000219636">
    <property type="component" value="Unassembled WGS sequence"/>
</dbReference>
<evidence type="ECO:0000313" key="1">
    <source>
        <dbReference type="EMBL" id="SOB90448.1"/>
    </source>
</evidence>
<sequence>MNFDKYSFDELDIELIFYIRDELEKRIGSQSIEAIIVSGFLNRLQDDPVYVHHYDEKYWADYILSRYQKKELLTI</sequence>
<protein>
    <submittedName>
        <fullName evidence="1">Uncharacterized protein</fullName>
    </submittedName>
</protein>
<organism evidence="1 2">
    <name type="scientific">Ureibacillus xyleni</name>
    <dbReference type="NCBI Taxonomy" id="614648"/>
    <lineage>
        <taxon>Bacteria</taxon>
        <taxon>Bacillati</taxon>
        <taxon>Bacillota</taxon>
        <taxon>Bacilli</taxon>
        <taxon>Bacillales</taxon>
        <taxon>Caryophanaceae</taxon>
        <taxon>Ureibacillus</taxon>
    </lineage>
</organism>
<dbReference type="EMBL" id="OBMQ01000001">
    <property type="protein sequence ID" value="SOB90448.1"/>
    <property type="molecule type" value="Genomic_DNA"/>
</dbReference>
<dbReference type="RefSeq" id="WP_097071752.1">
    <property type="nucleotide sequence ID" value="NZ_OBMQ01000001.1"/>
</dbReference>
<gene>
    <name evidence="1" type="ORF">SAMN05880501_101162</name>
</gene>
<name>A0A285R9L5_9BACL</name>
<dbReference type="AlphaFoldDB" id="A0A285R9L5"/>
<keyword evidence="2" id="KW-1185">Reference proteome</keyword>
<proteinExistence type="predicted"/>
<evidence type="ECO:0000313" key="2">
    <source>
        <dbReference type="Proteomes" id="UP000219636"/>
    </source>
</evidence>